<proteinExistence type="predicted"/>
<accession>A0A1W1CAH4</accession>
<evidence type="ECO:0000256" key="1">
    <source>
        <dbReference type="ARBA" id="ARBA00022729"/>
    </source>
</evidence>
<dbReference type="AlphaFoldDB" id="A0A1W1CAH4"/>
<evidence type="ECO:0000259" key="2">
    <source>
        <dbReference type="Pfam" id="PF13505"/>
    </source>
</evidence>
<organism evidence="3">
    <name type="scientific">hydrothermal vent metagenome</name>
    <dbReference type="NCBI Taxonomy" id="652676"/>
    <lineage>
        <taxon>unclassified sequences</taxon>
        <taxon>metagenomes</taxon>
        <taxon>ecological metagenomes</taxon>
    </lineage>
</organism>
<sequence>MKKVVSTVALLAIAGNLLMAGGDIAPVEPKVTIPVKETVVIDNVKYDGFYAGGALSHLRMNENGISSGYALTILAGYYFNKYFGIEGRYTRTIGDVDVDNGPTTVSQSDVLSNVGIYLKPMYNVTTGFSIYALAGYGKSNYENSAKNIDASESGVQWGLGAKYELAGGLGFFVDYLNMYSDDNYDGIVAEDILFNAMTVGATYTF</sequence>
<dbReference type="Pfam" id="PF13505">
    <property type="entry name" value="OMP_b-brl"/>
    <property type="match status" value="1"/>
</dbReference>
<protein>
    <submittedName>
        <fullName evidence="3">Putative outer membrane protein A</fullName>
    </submittedName>
</protein>
<dbReference type="SUPFAM" id="SSF56925">
    <property type="entry name" value="OMPA-like"/>
    <property type="match status" value="1"/>
</dbReference>
<dbReference type="Gene3D" id="2.40.160.20">
    <property type="match status" value="1"/>
</dbReference>
<keyword evidence="1" id="KW-0732">Signal</keyword>
<reference evidence="3" key="1">
    <citation type="submission" date="2016-10" db="EMBL/GenBank/DDBJ databases">
        <authorList>
            <person name="de Groot N.N."/>
        </authorList>
    </citation>
    <scope>NUCLEOTIDE SEQUENCE</scope>
</reference>
<feature type="domain" description="Outer membrane protein beta-barrel" evidence="2">
    <location>
        <begin position="47"/>
        <end position="205"/>
    </location>
</feature>
<dbReference type="EMBL" id="FPHD01000061">
    <property type="protein sequence ID" value="SFV62747.1"/>
    <property type="molecule type" value="Genomic_DNA"/>
</dbReference>
<dbReference type="InterPro" id="IPR011250">
    <property type="entry name" value="OMP/PagP_B-barrel"/>
</dbReference>
<dbReference type="InterPro" id="IPR027385">
    <property type="entry name" value="Beta-barrel_OMP"/>
</dbReference>
<name>A0A1W1CAH4_9ZZZZ</name>
<evidence type="ECO:0000313" key="3">
    <source>
        <dbReference type="EMBL" id="SFV62747.1"/>
    </source>
</evidence>
<gene>
    <name evidence="3" type="ORF">MNB_SV-8-154</name>
</gene>